<dbReference type="SUPFAM" id="SSF144091">
    <property type="entry name" value="Rhomboid-like"/>
    <property type="match status" value="1"/>
</dbReference>
<evidence type="ECO:0000313" key="7">
    <source>
        <dbReference type="EMBL" id="GAA4947245.1"/>
    </source>
</evidence>
<dbReference type="Pfam" id="PF01694">
    <property type="entry name" value="Rhomboid"/>
    <property type="match status" value="1"/>
</dbReference>
<feature type="transmembrane region" description="Helical" evidence="5">
    <location>
        <begin position="138"/>
        <end position="156"/>
    </location>
</feature>
<protein>
    <recommendedName>
        <fullName evidence="6">Peptidase S54 rhomboid domain-containing protein</fullName>
    </recommendedName>
</protein>
<dbReference type="RefSeq" id="WP_345423491.1">
    <property type="nucleotide sequence ID" value="NZ_AP031496.1"/>
</dbReference>
<feature type="domain" description="Peptidase S54 rhomboid" evidence="6">
    <location>
        <begin position="47"/>
        <end position="190"/>
    </location>
</feature>
<dbReference type="InterPro" id="IPR035952">
    <property type="entry name" value="Rhomboid-like_sf"/>
</dbReference>
<evidence type="ECO:0000256" key="3">
    <source>
        <dbReference type="ARBA" id="ARBA00022989"/>
    </source>
</evidence>
<feature type="transmembrane region" description="Helical" evidence="5">
    <location>
        <begin position="61"/>
        <end position="76"/>
    </location>
</feature>
<evidence type="ECO:0000256" key="1">
    <source>
        <dbReference type="ARBA" id="ARBA00004141"/>
    </source>
</evidence>
<keyword evidence="3 5" id="KW-1133">Transmembrane helix</keyword>
<sequence>MPPLVSKLPWLSTAVILLCLVNYLFIPFNSEAFLSLALDQSRPWNAVAWMSAHLTHSDGNHLLWNLAAMAVLGFIIESQQRLLLALGFAASVVAIDVWFFNQAQFQVYVGLSGVLNGLLVVALYSLRSPQVSSVGIWRGNEMLWLVLVLAVAKSVYELYAGDALFSNTRWQSTPSFHLVGLAAGAVVVSVWHRFKTWRHAATP</sequence>
<dbReference type="InterPro" id="IPR022764">
    <property type="entry name" value="Peptidase_S54_rhomboid_dom"/>
</dbReference>
<dbReference type="EMBL" id="BAABLX010000026">
    <property type="protein sequence ID" value="GAA4947245.1"/>
    <property type="molecule type" value="Genomic_DNA"/>
</dbReference>
<organism evidence="7 8">
    <name type="scientific">Halioxenophilus aromaticivorans</name>
    <dbReference type="NCBI Taxonomy" id="1306992"/>
    <lineage>
        <taxon>Bacteria</taxon>
        <taxon>Pseudomonadati</taxon>
        <taxon>Pseudomonadota</taxon>
        <taxon>Gammaproteobacteria</taxon>
        <taxon>Alteromonadales</taxon>
        <taxon>Alteromonadaceae</taxon>
        <taxon>Halioxenophilus</taxon>
    </lineage>
</organism>
<dbReference type="AlphaFoldDB" id="A0AAV3U466"/>
<dbReference type="GO" id="GO:0004252">
    <property type="term" value="F:serine-type endopeptidase activity"/>
    <property type="evidence" value="ECO:0007669"/>
    <property type="project" value="InterPro"/>
</dbReference>
<evidence type="ECO:0000259" key="6">
    <source>
        <dbReference type="Pfam" id="PF01694"/>
    </source>
</evidence>
<dbReference type="Gene3D" id="1.20.1540.10">
    <property type="entry name" value="Rhomboid-like"/>
    <property type="match status" value="1"/>
</dbReference>
<dbReference type="GO" id="GO:0016020">
    <property type="term" value="C:membrane"/>
    <property type="evidence" value="ECO:0007669"/>
    <property type="project" value="UniProtKB-SubCell"/>
</dbReference>
<evidence type="ECO:0000256" key="4">
    <source>
        <dbReference type="ARBA" id="ARBA00023136"/>
    </source>
</evidence>
<reference evidence="8" key="1">
    <citation type="journal article" date="2019" name="Int. J. Syst. Evol. Microbiol.">
        <title>The Global Catalogue of Microorganisms (GCM) 10K type strain sequencing project: providing services to taxonomists for standard genome sequencing and annotation.</title>
        <authorList>
            <consortium name="The Broad Institute Genomics Platform"/>
            <consortium name="The Broad Institute Genome Sequencing Center for Infectious Disease"/>
            <person name="Wu L."/>
            <person name="Ma J."/>
        </authorList>
    </citation>
    <scope>NUCLEOTIDE SEQUENCE [LARGE SCALE GENOMIC DNA]</scope>
    <source>
        <strain evidence="8">JCM 19134</strain>
    </source>
</reference>
<name>A0AAV3U466_9ALTE</name>
<feature type="transmembrane region" description="Helical" evidence="5">
    <location>
        <begin position="107"/>
        <end position="126"/>
    </location>
</feature>
<dbReference type="Proteomes" id="UP001409585">
    <property type="component" value="Unassembled WGS sequence"/>
</dbReference>
<accession>A0AAV3U466</accession>
<keyword evidence="8" id="KW-1185">Reference proteome</keyword>
<feature type="transmembrane region" description="Helical" evidence="5">
    <location>
        <begin position="176"/>
        <end position="194"/>
    </location>
</feature>
<keyword evidence="2 5" id="KW-0812">Transmembrane</keyword>
<evidence type="ECO:0000256" key="5">
    <source>
        <dbReference type="SAM" id="Phobius"/>
    </source>
</evidence>
<feature type="transmembrane region" description="Helical" evidence="5">
    <location>
        <begin position="83"/>
        <end position="101"/>
    </location>
</feature>
<keyword evidence="4 5" id="KW-0472">Membrane</keyword>
<evidence type="ECO:0000313" key="8">
    <source>
        <dbReference type="Proteomes" id="UP001409585"/>
    </source>
</evidence>
<proteinExistence type="predicted"/>
<comment type="subcellular location">
    <subcellularLocation>
        <location evidence="1">Membrane</location>
        <topology evidence="1">Multi-pass membrane protein</topology>
    </subcellularLocation>
</comment>
<gene>
    <name evidence="7" type="ORF">GCM10025791_28490</name>
</gene>
<evidence type="ECO:0000256" key="2">
    <source>
        <dbReference type="ARBA" id="ARBA00022692"/>
    </source>
</evidence>
<comment type="caution">
    <text evidence="7">The sequence shown here is derived from an EMBL/GenBank/DDBJ whole genome shotgun (WGS) entry which is preliminary data.</text>
</comment>